<dbReference type="EMBL" id="CAKOGP040002269">
    <property type="protein sequence ID" value="CAJ1966227.1"/>
    <property type="molecule type" value="Genomic_DNA"/>
</dbReference>
<evidence type="ECO:0000313" key="5">
    <source>
        <dbReference type="Proteomes" id="UP001295423"/>
    </source>
</evidence>
<feature type="domain" description="Calcium/calmodulin-dependent protein kinase II association-domain" evidence="3">
    <location>
        <begin position="681"/>
        <end position="798"/>
    </location>
</feature>
<keyword evidence="5" id="KW-1185">Reference proteome</keyword>
<dbReference type="SUPFAM" id="SSF54427">
    <property type="entry name" value="NTF2-like"/>
    <property type="match status" value="2"/>
</dbReference>
<dbReference type="GO" id="GO:0005516">
    <property type="term" value="F:calmodulin binding"/>
    <property type="evidence" value="ECO:0007669"/>
    <property type="project" value="InterPro"/>
</dbReference>
<comment type="caution">
    <text evidence="4">The sequence shown here is derived from an EMBL/GenBank/DDBJ whole genome shotgun (WGS) entry which is preliminary data.</text>
</comment>
<dbReference type="GO" id="GO:0004683">
    <property type="term" value="F:calcium/calmodulin-dependent protein kinase activity"/>
    <property type="evidence" value="ECO:0007669"/>
    <property type="project" value="InterPro"/>
</dbReference>
<sequence length="850" mass="92105">MRRSTAKGILALAATYGAAQGFNSFQTTHVGGRTMQSRDRTYDTVLFADTMARPGFGGGTQQGGFGGGFGGNNNNNGGMGGSFNGPGGGGGGSFPGAQQQQQNNNNGGGPNPAFGNGPSVGQQNGPNNMNGPGFNQGGGSFGQQQQQQGSFPQQQSMGGQLAQAPSPNMNGPSVGQQGRPNMNAASASRPQGGQGSRAPMKQVPSSFGRSQFPQATGSAIQKQMYVMQEKFGDIVQGSSIKTWGFSSKNQMDRVLLEMTTTGRPLEAKIELWEGPDNKPQKIRAWSEDGAAYPLRALIELPSKQNTLAVKNTGPNFEFPLSARVADGDKLGSSDFSNPVSAQRLWDYGGEMVNIQGGAIDTFKFGDETVSVQIVLQTMGLPLCARLELSQGPNNNKQVIDIYSQDGMTYPASFVLETPGDGKTLRIMNSASMEYPIYAWVEPVLSSPFNSNVEVIGNSQMMSSSSPQSLTASSMGPPRNNMAVSNNKRRLQTTPVSWNPQSTKIPESSGWATAFSGSPQNSLAFFPSSTSGNQNYAAAMVSSQGIYSPNISEGEVRRLFYLWNDALATLDSQAVANRYARQAVLLPTVSDIPRTTRDGIVDYFNHFLEKRPQGVILESFVRIGDNWCQDTGIYEFTMGTTGDRVKARYSFVYTFEGGEWKIAHHHSSMMPEEGKGTVLEEDQVRSLFYLWNDALATLDPDAVASRYSKNPCLLPTVSDVPRCDYPSIRDYFVHFLEKQPQGQILESYVQTGPDWCMDNGIYEFYMGATGDSVKARYSFVYVKEGGEWKISHHHSSQMPEEVVPKKSANSNNNMPQQNMPQQMNNNGGMMMNQMNGGGMNQMNGGNNMPFS</sequence>
<evidence type="ECO:0000259" key="3">
    <source>
        <dbReference type="Pfam" id="PF08332"/>
    </source>
</evidence>
<proteinExistence type="predicted"/>
<feature type="compositionally biased region" description="Polar residues" evidence="1">
    <location>
        <begin position="163"/>
        <end position="191"/>
    </location>
</feature>
<dbReference type="InterPro" id="IPR011944">
    <property type="entry name" value="Steroid_delta5-4_isomerase"/>
</dbReference>
<feature type="region of interest" description="Disordered" evidence="1">
    <location>
        <begin position="53"/>
        <end position="215"/>
    </location>
</feature>
<dbReference type="Pfam" id="PF25192">
    <property type="entry name" value="DiatomPyrShell"/>
    <property type="match status" value="1"/>
</dbReference>
<evidence type="ECO:0000256" key="2">
    <source>
        <dbReference type="SAM" id="SignalP"/>
    </source>
</evidence>
<name>A0AAD2G8F2_9STRA</name>
<dbReference type="InterPro" id="IPR032710">
    <property type="entry name" value="NTF2-like_dom_sf"/>
</dbReference>
<keyword evidence="2" id="KW-0732">Signal</keyword>
<dbReference type="Pfam" id="PF08332">
    <property type="entry name" value="CaMKII_AD"/>
    <property type="match status" value="2"/>
</dbReference>
<feature type="compositionally biased region" description="Low complexity" evidence="1">
    <location>
        <begin position="95"/>
        <end position="133"/>
    </location>
</feature>
<feature type="compositionally biased region" description="Polar residues" evidence="1">
    <location>
        <begin position="203"/>
        <end position="215"/>
    </location>
</feature>
<dbReference type="InterPro" id="IPR057491">
    <property type="entry name" value="DiatomPyrShell"/>
</dbReference>
<evidence type="ECO:0000256" key="1">
    <source>
        <dbReference type="SAM" id="MobiDB-lite"/>
    </source>
</evidence>
<dbReference type="NCBIfam" id="TIGR02246">
    <property type="entry name" value="SgcJ/EcaC family oxidoreductase"/>
    <property type="match status" value="2"/>
</dbReference>
<protein>
    <recommendedName>
        <fullName evidence="3">Calcium/calmodulin-dependent protein kinase II association-domain domain-containing protein</fullName>
    </recommendedName>
</protein>
<dbReference type="Proteomes" id="UP001295423">
    <property type="component" value="Unassembled WGS sequence"/>
</dbReference>
<feature type="compositionally biased region" description="Gly residues" evidence="1">
    <location>
        <begin position="55"/>
        <end position="94"/>
    </location>
</feature>
<reference evidence="4" key="1">
    <citation type="submission" date="2023-08" db="EMBL/GenBank/DDBJ databases">
        <authorList>
            <person name="Audoor S."/>
            <person name="Bilcke G."/>
        </authorList>
    </citation>
    <scope>NUCLEOTIDE SEQUENCE</scope>
</reference>
<dbReference type="InterPro" id="IPR013543">
    <property type="entry name" value="Ca/CaM-dep_prot_kinase-assoc"/>
</dbReference>
<organism evidence="4 5">
    <name type="scientific">Cylindrotheca closterium</name>
    <dbReference type="NCBI Taxonomy" id="2856"/>
    <lineage>
        <taxon>Eukaryota</taxon>
        <taxon>Sar</taxon>
        <taxon>Stramenopiles</taxon>
        <taxon>Ochrophyta</taxon>
        <taxon>Bacillariophyta</taxon>
        <taxon>Bacillariophyceae</taxon>
        <taxon>Bacillariophycidae</taxon>
        <taxon>Bacillariales</taxon>
        <taxon>Bacillariaceae</taxon>
        <taxon>Cylindrotheca</taxon>
    </lineage>
</organism>
<dbReference type="AlphaFoldDB" id="A0AAD2G8F2"/>
<accession>A0AAD2G8F2</accession>
<feature type="signal peptide" evidence="2">
    <location>
        <begin position="1"/>
        <end position="21"/>
    </location>
</feature>
<feature type="domain" description="Calcium/calmodulin-dependent protein kinase II association-domain" evidence="3">
    <location>
        <begin position="553"/>
        <end position="670"/>
    </location>
</feature>
<dbReference type="Gene3D" id="3.10.450.50">
    <property type="match status" value="2"/>
</dbReference>
<feature type="compositionally biased region" description="Low complexity" evidence="1">
    <location>
        <begin position="142"/>
        <end position="160"/>
    </location>
</feature>
<dbReference type="CDD" id="cd00531">
    <property type="entry name" value="NTF2_like"/>
    <property type="match status" value="1"/>
</dbReference>
<feature type="chain" id="PRO_5041903850" description="Calcium/calmodulin-dependent protein kinase II association-domain domain-containing protein" evidence="2">
    <location>
        <begin position="22"/>
        <end position="850"/>
    </location>
</feature>
<evidence type="ECO:0000313" key="4">
    <source>
        <dbReference type="EMBL" id="CAJ1966227.1"/>
    </source>
</evidence>
<gene>
    <name evidence="4" type="ORF">CYCCA115_LOCUS21810</name>
</gene>